<reference evidence="3 4" key="1">
    <citation type="submission" date="2016-07" db="EMBL/GenBank/DDBJ databases">
        <title>Pervasive Adenine N6-methylation of Active Genes in Fungi.</title>
        <authorList>
            <consortium name="DOE Joint Genome Institute"/>
            <person name="Mondo S.J."/>
            <person name="Dannebaum R.O."/>
            <person name="Kuo R.C."/>
            <person name="Labutti K."/>
            <person name="Haridas S."/>
            <person name="Kuo A."/>
            <person name="Salamov A."/>
            <person name="Ahrendt S.R."/>
            <person name="Lipzen A."/>
            <person name="Sullivan W."/>
            <person name="Andreopoulos W.B."/>
            <person name="Clum A."/>
            <person name="Lindquist E."/>
            <person name="Daum C."/>
            <person name="Ramamoorthy G.K."/>
            <person name="Gryganskyi A."/>
            <person name="Culley D."/>
            <person name="Magnuson J.K."/>
            <person name="James T.Y."/>
            <person name="O'Malley M.A."/>
            <person name="Stajich J.E."/>
            <person name="Spatafora J.W."/>
            <person name="Visel A."/>
            <person name="Grigoriev I.V."/>
        </authorList>
    </citation>
    <scope>NUCLEOTIDE SEQUENCE [LARGE SCALE GENOMIC DNA]</scope>
    <source>
        <strain evidence="3 4">62-1032</strain>
    </source>
</reference>
<comment type="caution">
    <text evidence="3">The sequence shown here is derived from an EMBL/GenBank/DDBJ whole genome shotgun (WGS) entry which is preliminary data.</text>
</comment>
<gene>
    <name evidence="3" type="ORF">BCR35DRAFT_168503</name>
</gene>
<feature type="compositionally biased region" description="Low complexity" evidence="2">
    <location>
        <begin position="44"/>
        <end position="57"/>
    </location>
</feature>
<evidence type="ECO:0000313" key="4">
    <source>
        <dbReference type="Proteomes" id="UP000193467"/>
    </source>
</evidence>
<dbReference type="Proteomes" id="UP000193467">
    <property type="component" value="Unassembled WGS sequence"/>
</dbReference>
<evidence type="ECO:0000313" key="3">
    <source>
        <dbReference type="EMBL" id="ORY69438.1"/>
    </source>
</evidence>
<feature type="coiled-coil region" evidence="1">
    <location>
        <begin position="111"/>
        <end position="145"/>
    </location>
</feature>
<protein>
    <submittedName>
        <fullName evidence="3">Uncharacterized protein</fullName>
    </submittedName>
</protein>
<keyword evidence="4" id="KW-1185">Reference proteome</keyword>
<dbReference type="InParanoid" id="A0A1Y2ECZ0"/>
<sequence>MQKTDPALSSPLTMVQIVVKLVNGIIATSRPFYPPPLYHLPPSFTSTSTSAGSAPPSSSSPPFPRKQSSFPRRHLHHSQTLHLSNLKLLALKRKQRREREARIDRRSEMRLGGLRKETQRIHEQNQELEAEIMRIQQRTVELMREVRWEEMLGEMIAGEEARRD</sequence>
<accession>A0A1Y2ECZ0</accession>
<evidence type="ECO:0000256" key="1">
    <source>
        <dbReference type="SAM" id="Coils"/>
    </source>
</evidence>
<evidence type="ECO:0000256" key="2">
    <source>
        <dbReference type="SAM" id="MobiDB-lite"/>
    </source>
</evidence>
<keyword evidence="1" id="KW-0175">Coiled coil</keyword>
<dbReference type="EMBL" id="MCGR01000056">
    <property type="protein sequence ID" value="ORY69438.1"/>
    <property type="molecule type" value="Genomic_DNA"/>
</dbReference>
<dbReference type="AlphaFoldDB" id="A0A1Y2ECZ0"/>
<proteinExistence type="predicted"/>
<feature type="region of interest" description="Disordered" evidence="2">
    <location>
        <begin position="44"/>
        <end position="77"/>
    </location>
</feature>
<organism evidence="3 4">
    <name type="scientific">Leucosporidium creatinivorum</name>
    <dbReference type="NCBI Taxonomy" id="106004"/>
    <lineage>
        <taxon>Eukaryota</taxon>
        <taxon>Fungi</taxon>
        <taxon>Dikarya</taxon>
        <taxon>Basidiomycota</taxon>
        <taxon>Pucciniomycotina</taxon>
        <taxon>Microbotryomycetes</taxon>
        <taxon>Leucosporidiales</taxon>
        <taxon>Leucosporidium</taxon>
    </lineage>
</organism>
<name>A0A1Y2ECZ0_9BASI</name>